<dbReference type="InterPro" id="IPR030934">
    <property type="entry name" value="Intein_C"/>
</dbReference>
<comment type="caution">
    <text evidence="2">The sequence shown here is derived from an EMBL/GenBank/DDBJ whole genome shotgun (WGS) entry which is preliminary data.</text>
</comment>
<dbReference type="RefSeq" id="WP_406789731.1">
    <property type="nucleotide sequence ID" value="NZ_JBJIAA010000025.1"/>
</dbReference>
<sequence>SEFTDTQVECALGNCFTGRTLVKTETGLRRIDSIQEGEKVYAENEETGEIGLKRVIHVYKNETKDVILVRAGKEEIETTALHRFYIVGEGFKIAADLKPGDKIKTAAGTYEEVKGISVWHVEAGEKIYNLNVEDYHTYYVGEGELLVHNNCNEDEANQVLLDMQAENTVPRIKEIEVNFNYKAKYDKAEFARQLTDQENGMNKLTVDEYLKNRQRYIDEGRAIEGNMAQQAARENAYLDKVTELRRSGLSPEQAKIKAQEWMDTQAALHNPDQIAGGNPLNIGGMGDKGINSSIGSQWKYRIDAVDEQIQAMAKNMTDDEKKSTYLNVKLKY</sequence>
<dbReference type="InterPro" id="IPR036844">
    <property type="entry name" value="Hint_dom_sf"/>
</dbReference>
<organism evidence="2 3">
    <name type="scientific">Clostridium neuense</name>
    <dbReference type="NCBI Taxonomy" id="1728934"/>
    <lineage>
        <taxon>Bacteria</taxon>
        <taxon>Bacillati</taxon>
        <taxon>Bacillota</taxon>
        <taxon>Clostridia</taxon>
        <taxon>Eubacteriales</taxon>
        <taxon>Clostridiaceae</taxon>
        <taxon>Clostridium</taxon>
    </lineage>
</organism>
<dbReference type="PROSITE" id="PS50818">
    <property type="entry name" value="INTEIN_C_TER"/>
    <property type="match status" value="1"/>
</dbReference>
<keyword evidence="3" id="KW-1185">Reference proteome</keyword>
<dbReference type="CDD" id="cd00081">
    <property type="entry name" value="Hint"/>
    <property type="match status" value="1"/>
</dbReference>
<protein>
    <submittedName>
        <fullName evidence="2">Polymorphic toxin type 15 domain-containing protein</fullName>
    </submittedName>
</protein>
<dbReference type="SMART" id="SM00306">
    <property type="entry name" value="HintN"/>
    <property type="match status" value="1"/>
</dbReference>
<evidence type="ECO:0000313" key="2">
    <source>
        <dbReference type="EMBL" id="MFL0253067.1"/>
    </source>
</evidence>
<proteinExistence type="predicted"/>
<feature type="non-terminal residue" evidence="2">
    <location>
        <position position="1"/>
    </location>
</feature>
<name>A0ABW8TL73_9CLOT</name>
<evidence type="ECO:0000313" key="3">
    <source>
        <dbReference type="Proteomes" id="UP001623592"/>
    </source>
</evidence>
<dbReference type="PROSITE" id="PS50817">
    <property type="entry name" value="INTEIN_N_TER"/>
    <property type="match status" value="1"/>
</dbReference>
<accession>A0ABW8TL73</accession>
<evidence type="ECO:0000259" key="1">
    <source>
        <dbReference type="SMART" id="SM00306"/>
    </source>
</evidence>
<dbReference type="InterPro" id="IPR006141">
    <property type="entry name" value="Intein_N"/>
</dbReference>
<dbReference type="EMBL" id="JBJIAA010000025">
    <property type="protein sequence ID" value="MFL0253067.1"/>
    <property type="molecule type" value="Genomic_DNA"/>
</dbReference>
<feature type="domain" description="Hint" evidence="1">
    <location>
        <begin position="13"/>
        <end position="107"/>
    </location>
</feature>
<dbReference type="SUPFAM" id="SSF51294">
    <property type="entry name" value="Hedgehog/intein (Hint) domain"/>
    <property type="match status" value="1"/>
</dbReference>
<gene>
    <name evidence="2" type="ORF">ACJDT4_21920</name>
</gene>
<reference evidence="2 3" key="1">
    <citation type="submission" date="2024-11" db="EMBL/GenBank/DDBJ databases">
        <authorList>
            <person name="Heng Y.C."/>
            <person name="Lim A.C.H."/>
            <person name="Lee J.K.Y."/>
            <person name="Kittelmann S."/>
        </authorList>
    </citation>
    <scope>NUCLEOTIDE SEQUENCE [LARGE SCALE GENOMIC DNA]</scope>
    <source>
        <strain evidence="2 3">WILCCON 0114</strain>
    </source>
</reference>
<dbReference type="NCBIfam" id="TIGR01443">
    <property type="entry name" value="intein_Cterm"/>
    <property type="match status" value="1"/>
</dbReference>
<dbReference type="Proteomes" id="UP001623592">
    <property type="component" value="Unassembled WGS sequence"/>
</dbReference>
<dbReference type="InterPro" id="IPR028949">
    <property type="entry name" value="Ntox15"/>
</dbReference>
<dbReference type="Gene3D" id="2.170.16.10">
    <property type="entry name" value="Hedgehog/Intein (Hint) domain"/>
    <property type="match status" value="1"/>
</dbReference>
<dbReference type="InterPro" id="IPR003587">
    <property type="entry name" value="Hint_dom_N"/>
</dbReference>
<dbReference type="Pfam" id="PF07591">
    <property type="entry name" value="PT-HINT"/>
    <property type="match status" value="1"/>
</dbReference>
<dbReference type="Pfam" id="PF15604">
    <property type="entry name" value="Ntox15"/>
    <property type="match status" value="1"/>
</dbReference>